<sequence length="185" mass="20393">MCSISIIFDITVIALLARHKLTPVVYLVLQCIKSVFWTYIFVADIIGAVRYRYETGFSFIFTTVLFCTSVGQLAYGSVILHRKRKGKLPRRGRYAGVDSGHLTAGYESPPRGSYAAYNPPNAPANPFRDPSPARGPSPVPSAAAQEPTALHPAFRPSGEATEYYNPSSVAQPSYEMQGKPYRDQQ</sequence>
<name>A0AAV9JL01_9PEZI</name>
<evidence type="ECO:0000256" key="2">
    <source>
        <dbReference type="SAM" id="Phobius"/>
    </source>
</evidence>
<evidence type="ECO:0008006" key="5">
    <source>
        <dbReference type="Google" id="ProtNLM"/>
    </source>
</evidence>
<keyword evidence="2" id="KW-0472">Membrane</keyword>
<keyword evidence="2" id="KW-1133">Transmembrane helix</keyword>
<dbReference type="EMBL" id="JAVFHQ010000016">
    <property type="protein sequence ID" value="KAK4546177.1"/>
    <property type="molecule type" value="Genomic_DNA"/>
</dbReference>
<protein>
    <recommendedName>
        <fullName evidence="5">Integral membrane protein</fullName>
    </recommendedName>
</protein>
<dbReference type="AlphaFoldDB" id="A0AAV9JL01"/>
<reference evidence="3 4" key="1">
    <citation type="submission" date="2021-11" db="EMBL/GenBank/DDBJ databases">
        <title>Black yeast isolated from Biological Soil Crust.</title>
        <authorList>
            <person name="Kurbessoian T."/>
        </authorList>
    </citation>
    <scope>NUCLEOTIDE SEQUENCE [LARGE SCALE GENOMIC DNA]</scope>
    <source>
        <strain evidence="3 4">CCFEE 5522</strain>
    </source>
</reference>
<keyword evidence="2" id="KW-0812">Transmembrane</keyword>
<keyword evidence="4" id="KW-1185">Reference proteome</keyword>
<comment type="caution">
    <text evidence="3">The sequence shown here is derived from an EMBL/GenBank/DDBJ whole genome shotgun (WGS) entry which is preliminary data.</text>
</comment>
<organism evidence="3 4">
    <name type="scientific">Oleoguttula mirabilis</name>
    <dbReference type="NCBI Taxonomy" id="1507867"/>
    <lineage>
        <taxon>Eukaryota</taxon>
        <taxon>Fungi</taxon>
        <taxon>Dikarya</taxon>
        <taxon>Ascomycota</taxon>
        <taxon>Pezizomycotina</taxon>
        <taxon>Dothideomycetes</taxon>
        <taxon>Dothideomycetidae</taxon>
        <taxon>Mycosphaerellales</taxon>
        <taxon>Teratosphaeriaceae</taxon>
        <taxon>Oleoguttula</taxon>
    </lineage>
</organism>
<proteinExistence type="predicted"/>
<dbReference type="Proteomes" id="UP001324427">
    <property type="component" value="Unassembled WGS sequence"/>
</dbReference>
<evidence type="ECO:0000313" key="3">
    <source>
        <dbReference type="EMBL" id="KAK4546177.1"/>
    </source>
</evidence>
<gene>
    <name evidence="3" type="ORF">LTR36_002314</name>
</gene>
<feature type="region of interest" description="Disordered" evidence="1">
    <location>
        <begin position="99"/>
        <end position="185"/>
    </location>
</feature>
<accession>A0AAV9JL01</accession>
<evidence type="ECO:0000256" key="1">
    <source>
        <dbReference type="SAM" id="MobiDB-lite"/>
    </source>
</evidence>
<feature type="transmembrane region" description="Helical" evidence="2">
    <location>
        <begin position="59"/>
        <end position="81"/>
    </location>
</feature>
<evidence type="ECO:0000313" key="4">
    <source>
        <dbReference type="Proteomes" id="UP001324427"/>
    </source>
</evidence>